<keyword evidence="2" id="KW-1185">Reference proteome</keyword>
<dbReference type="Proteomes" id="UP001295740">
    <property type="component" value="Unassembled WGS sequence"/>
</dbReference>
<comment type="caution">
    <text evidence="1">The sequence shown here is derived from an EMBL/GenBank/DDBJ whole genome shotgun (WGS) entry which is preliminary data.</text>
</comment>
<evidence type="ECO:0000313" key="1">
    <source>
        <dbReference type="EMBL" id="CAJ2502643.1"/>
    </source>
</evidence>
<proteinExistence type="predicted"/>
<gene>
    <name evidence="1" type="ORF">KHLLAP_LOCUS3111</name>
</gene>
<reference evidence="1" key="1">
    <citation type="submission" date="2023-10" db="EMBL/GenBank/DDBJ databases">
        <authorList>
            <person name="Hackl T."/>
        </authorList>
    </citation>
    <scope>NUCLEOTIDE SEQUENCE</scope>
</reference>
<sequence length="292" mass="32600">MEPLNSSDPPQPKETQLSQLISALQQLVAMSPMTSTTSPARKQGLTVTPYKGDPESLHRFLAELTAKIKLKKWTDESDKIVIAKSLLIKGKSADQLIKAYRVLGQTTITQFDDWKACLTELCQDTGAQEKANRKLMEFYFDKNCHQSFAAFFAEFCVLAGKSLKTDETKYDQLVMGSPAWLRRLARPVPSKAATPNWRALAQHLNKVFVEDEQIKSDKNHWKGSAPTAVRMSQPRTTRQPRHFPINQAPGVTATVPQSSPIVPAGDPMDIDAIQTPQQATQLIKGKKLTDWI</sequence>
<organism evidence="1 2">
    <name type="scientific">Anthostomella pinea</name>
    <dbReference type="NCBI Taxonomy" id="933095"/>
    <lineage>
        <taxon>Eukaryota</taxon>
        <taxon>Fungi</taxon>
        <taxon>Dikarya</taxon>
        <taxon>Ascomycota</taxon>
        <taxon>Pezizomycotina</taxon>
        <taxon>Sordariomycetes</taxon>
        <taxon>Xylariomycetidae</taxon>
        <taxon>Xylariales</taxon>
        <taxon>Xylariaceae</taxon>
        <taxon>Anthostomella</taxon>
    </lineage>
</organism>
<name>A0AAI8VDH9_9PEZI</name>
<protein>
    <submittedName>
        <fullName evidence="1">Uu.00g100370.m01.CDS01</fullName>
    </submittedName>
</protein>
<accession>A0AAI8VDH9</accession>
<dbReference type="EMBL" id="CAUWAG010000004">
    <property type="protein sequence ID" value="CAJ2502643.1"/>
    <property type="molecule type" value="Genomic_DNA"/>
</dbReference>
<dbReference type="AlphaFoldDB" id="A0AAI8VDH9"/>
<evidence type="ECO:0000313" key="2">
    <source>
        <dbReference type="Proteomes" id="UP001295740"/>
    </source>
</evidence>